<dbReference type="RefSeq" id="WP_381535923.1">
    <property type="nucleotide sequence ID" value="NZ_JBHUGI010000006.1"/>
</dbReference>
<proteinExistence type="predicted"/>
<evidence type="ECO:0000313" key="1">
    <source>
        <dbReference type="EMBL" id="MFD1927275.1"/>
    </source>
</evidence>
<gene>
    <name evidence="1" type="ORF">ACFSFY_04260</name>
</gene>
<evidence type="ECO:0000313" key="2">
    <source>
        <dbReference type="Proteomes" id="UP001597218"/>
    </source>
</evidence>
<evidence type="ECO:0008006" key="3">
    <source>
        <dbReference type="Google" id="ProtNLM"/>
    </source>
</evidence>
<organism evidence="1 2">
    <name type="scientific">Sporosarcina siberiensis</name>
    <dbReference type="NCBI Taxonomy" id="1365606"/>
    <lineage>
        <taxon>Bacteria</taxon>
        <taxon>Bacillati</taxon>
        <taxon>Bacillota</taxon>
        <taxon>Bacilli</taxon>
        <taxon>Bacillales</taxon>
        <taxon>Caryophanaceae</taxon>
        <taxon>Sporosarcina</taxon>
    </lineage>
</organism>
<accession>A0ABW4SD19</accession>
<protein>
    <recommendedName>
        <fullName evidence="3">DUF3794 domain-containing protein</fullName>
    </recommendedName>
</protein>
<name>A0ABW4SD19_9BACL</name>
<reference evidence="2" key="1">
    <citation type="journal article" date="2019" name="Int. J. Syst. Evol. Microbiol.">
        <title>The Global Catalogue of Microorganisms (GCM) 10K type strain sequencing project: providing services to taxonomists for standard genome sequencing and annotation.</title>
        <authorList>
            <consortium name="The Broad Institute Genomics Platform"/>
            <consortium name="The Broad Institute Genome Sequencing Center for Infectious Disease"/>
            <person name="Wu L."/>
            <person name="Ma J."/>
        </authorList>
    </citation>
    <scope>NUCLEOTIDE SEQUENCE [LARGE SCALE GENOMIC DNA]</scope>
    <source>
        <strain evidence="2">CGMCC 4.7177</strain>
    </source>
</reference>
<sequence>MKKVQWEMNEKFIFPEAAGLPTGAGMVKVTPRFLEEATEDAVRLKGIYHIAANVTFEEGEYSLEDYSKAILIDDVDLNEQMGYFEYAVPLNIDLPSEAGEPLEVHVSNARCTVNGQGVCEINWDVECSYKEIEVVEELVLDEVEEVSKAAVAILETSLVHDEDEVLLFLSELEDGVTSTIFRSNDVFVESKG</sequence>
<comment type="caution">
    <text evidence="1">The sequence shown here is derived from an EMBL/GenBank/DDBJ whole genome shotgun (WGS) entry which is preliminary data.</text>
</comment>
<dbReference type="EMBL" id="JBHUGI010000006">
    <property type="protein sequence ID" value="MFD1927275.1"/>
    <property type="molecule type" value="Genomic_DNA"/>
</dbReference>
<dbReference type="Proteomes" id="UP001597218">
    <property type="component" value="Unassembled WGS sequence"/>
</dbReference>
<keyword evidence="2" id="KW-1185">Reference proteome</keyword>